<feature type="region of interest" description="Disordered" evidence="1">
    <location>
        <begin position="693"/>
        <end position="750"/>
    </location>
</feature>
<gene>
    <name evidence="4" type="primary">20199764</name>
    <name evidence="3" type="ORF">HELRODRAFT_162801</name>
</gene>
<evidence type="ECO:0000259" key="2">
    <source>
        <dbReference type="Pfam" id="PF14529"/>
    </source>
</evidence>
<dbReference type="GeneID" id="20199764"/>
<feature type="compositionally biased region" description="Polar residues" evidence="1">
    <location>
        <begin position="738"/>
        <end position="750"/>
    </location>
</feature>
<dbReference type="CTD" id="20199764"/>
<dbReference type="SUPFAM" id="SSF56219">
    <property type="entry name" value="DNase I-like"/>
    <property type="match status" value="1"/>
</dbReference>
<evidence type="ECO:0000313" key="5">
    <source>
        <dbReference type="Proteomes" id="UP000015101"/>
    </source>
</evidence>
<dbReference type="HOGENOM" id="CLU_287473_0_0_1"/>
<dbReference type="Proteomes" id="UP000015101">
    <property type="component" value="Unassembled WGS sequence"/>
</dbReference>
<dbReference type="eggNOG" id="KOG1075">
    <property type="taxonomic scope" value="Eukaryota"/>
</dbReference>
<dbReference type="GO" id="GO:0003824">
    <property type="term" value="F:catalytic activity"/>
    <property type="evidence" value="ECO:0007669"/>
    <property type="project" value="InterPro"/>
</dbReference>
<reference evidence="3 5" key="2">
    <citation type="journal article" date="2013" name="Nature">
        <title>Insights into bilaterian evolution from three spiralian genomes.</title>
        <authorList>
            <person name="Simakov O."/>
            <person name="Marletaz F."/>
            <person name="Cho S.J."/>
            <person name="Edsinger-Gonzales E."/>
            <person name="Havlak P."/>
            <person name="Hellsten U."/>
            <person name="Kuo D.H."/>
            <person name="Larsson T."/>
            <person name="Lv J."/>
            <person name="Arendt D."/>
            <person name="Savage R."/>
            <person name="Osoegawa K."/>
            <person name="de Jong P."/>
            <person name="Grimwood J."/>
            <person name="Chapman J.A."/>
            <person name="Shapiro H."/>
            <person name="Aerts A."/>
            <person name="Otillar R.P."/>
            <person name="Terry A.Y."/>
            <person name="Boore J.L."/>
            <person name="Grigoriev I.V."/>
            <person name="Lindberg D.R."/>
            <person name="Seaver E.C."/>
            <person name="Weisblat D.A."/>
            <person name="Putnam N.H."/>
            <person name="Rokhsar D.S."/>
        </authorList>
    </citation>
    <scope>NUCLEOTIDE SEQUENCE</scope>
</reference>
<dbReference type="Gene3D" id="3.30.70.1820">
    <property type="entry name" value="L1 transposable element, RRM domain"/>
    <property type="match status" value="1"/>
</dbReference>
<dbReference type="AlphaFoldDB" id="T1ET64"/>
<evidence type="ECO:0000256" key="1">
    <source>
        <dbReference type="SAM" id="MobiDB-lite"/>
    </source>
</evidence>
<sequence>MERKKKPKDTVSELKCTDNDNLGLKLCEECMKCNREKLQILVETEKAASLDFGPSLEVYKSEMRDITHSMMSKMEILEKAIYAQNEEWSGLRKRMENISITSLKQMEDNEKITKKTVEKSEQVLMKYSEAVKGKVDTLATDVKKMQKSILDTTTKIDFNNDREKRKNNIILYNLDEKENNPRVCVGKLLKEIADIDSESEVVDISRLGRKSEEAKPRPVLVQLASLTTKNLLLANCFKLRNSACFSKVIINHDLSKEDRISNKKILEEKKSFAEVNKRGLVLYYKNSIVVSEVAMKSDFKEHISVKLVMSKSILNIVFIYRSPKSDEKNNKNLLSLLIEGLSLNGDFLMLGDFNFPEIDWETFSCRGSDEKIENEFLSILKDKFLIQHINFPTRFRDGQAANILDLVISAKELVRNIMHHPPLGNSDHSIVEFKVIGFRCPPEKYKKKYCYDSGNYESFRELLSQELDNRTGQNEDTEDSSEERKRGPRHNNSGVPPVTPVNCWRDQLLSNLCLNIFQTFSPVLTTLLSKLVEQHSKVFTSEKAATKTSHDLADRKTTHHLPFNPITPKNNPSHDFKNLYEHELVLVDDLETDRQQCDVASQRSSSQRNILQNGLHNVMSSPEKSSLLSTVFPYVDDINLDGVLTVRPLFTDSCPTTHLNSNNRFININNRINNNINNNITIMQSPICLVFPSEPRSGNQPAPTSTSNALHRPSNNPAGQHPHKNVLPHLRNKPHTAVPSNNTHHSQQRSYSKLVGQVLIKFHIKATAKNALLENKKGKPGDNLHKKCVTFEINASNLFTVRKTDNKSEKFKDKLNCCKRKKDVSSISKAVSTIESPENNLHEILGTSAKSTTFASPLSSPSTSILPPALHIEALSDDQIVPLINRILKVVKSSDFIKKFSNKNCYQMNSLILDNNNSCAFNKRHKNNNSDEQTFNCDVPNMYCFNHKTRKLYHPVKQMDTNVIPASAVASRDKLNVCKKNMKFLCETTINNTLDNKHANLTNNNNDLHRDPFKSSNTTDTIDNINISLHHLTCESIDVSKGLRLMCNHLNEVCSCIENFCHELQILYDHGH</sequence>
<evidence type="ECO:0000313" key="4">
    <source>
        <dbReference type="EnsemblMetazoa" id="HelroP162801"/>
    </source>
</evidence>
<dbReference type="InParanoid" id="T1ET64"/>
<feature type="compositionally biased region" description="Polar residues" evidence="1">
    <location>
        <begin position="696"/>
        <end position="718"/>
    </location>
</feature>
<dbReference type="OrthoDB" id="6058249at2759"/>
<keyword evidence="5" id="KW-1185">Reference proteome</keyword>
<dbReference type="InterPro" id="IPR036691">
    <property type="entry name" value="Endo/exonu/phosph_ase_sf"/>
</dbReference>
<dbReference type="PANTHER" id="PTHR33395:SF21">
    <property type="entry name" value="PERICARDIN"/>
    <property type="match status" value="1"/>
</dbReference>
<dbReference type="GO" id="GO:0007508">
    <property type="term" value="P:larval heart development"/>
    <property type="evidence" value="ECO:0000318"/>
    <property type="project" value="GO_Central"/>
</dbReference>
<reference evidence="4" key="3">
    <citation type="submission" date="2015-06" db="UniProtKB">
        <authorList>
            <consortium name="EnsemblMetazoa"/>
        </authorList>
    </citation>
    <scope>IDENTIFICATION</scope>
</reference>
<organism evidence="4 5">
    <name type="scientific">Helobdella robusta</name>
    <name type="common">Californian leech</name>
    <dbReference type="NCBI Taxonomy" id="6412"/>
    <lineage>
        <taxon>Eukaryota</taxon>
        <taxon>Metazoa</taxon>
        <taxon>Spiralia</taxon>
        <taxon>Lophotrochozoa</taxon>
        <taxon>Annelida</taxon>
        <taxon>Clitellata</taxon>
        <taxon>Hirudinea</taxon>
        <taxon>Rhynchobdellida</taxon>
        <taxon>Glossiphoniidae</taxon>
        <taxon>Helobdella</taxon>
    </lineage>
</organism>
<evidence type="ECO:0000313" key="3">
    <source>
        <dbReference type="EMBL" id="ESN99282.1"/>
    </source>
</evidence>
<dbReference type="KEGG" id="hro:HELRODRAFT_162801"/>
<dbReference type="Pfam" id="PF14529">
    <property type="entry name" value="Exo_endo_phos_2"/>
    <property type="match status" value="1"/>
</dbReference>
<dbReference type="GO" id="GO:0031012">
    <property type="term" value="C:extracellular matrix"/>
    <property type="evidence" value="ECO:0000318"/>
    <property type="project" value="GO_Central"/>
</dbReference>
<dbReference type="EMBL" id="KB097143">
    <property type="protein sequence ID" value="ESN99282.1"/>
    <property type="molecule type" value="Genomic_DNA"/>
</dbReference>
<dbReference type="RefSeq" id="XP_009023148.1">
    <property type="nucleotide sequence ID" value="XM_009024900.1"/>
</dbReference>
<dbReference type="EnsemblMetazoa" id="HelroT162801">
    <property type="protein sequence ID" value="HelroP162801"/>
    <property type="gene ID" value="HelroG162801"/>
</dbReference>
<feature type="region of interest" description="Disordered" evidence="1">
    <location>
        <begin position="467"/>
        <end position="497"/>
    </location>
</feature>
<name>T1ET64_HELRO</name>
<reference evidence="5" key="1">
    <citation type="submission" date="2012-12" db="EMBL/GenBank/DDBJ databases">
        <authorList>
            <person name="Hellsten U."/>
            <person name="Grimwood J."/>
            <person name="Chapman J.A."/>
            <person name="Shapiro H."/>
            <person name="Aerts A."/>
            <person name="Otillar R.P."/>
            <person name="Terry A.Y."/>
            <person name="Boore J.L."/>
            <person name="Simakov O."/>
            <person name="Marletaz F."/>
            <person name="Cho S.-J."/>
            <person name="Edsinger-Gonzales E."/>
            <person name="Havlak P."/>
            <person name="Kuo D.-H."/>
            <person name="Larsson T."/>
            <person name="Lv J."/>
            <person name="Arendt D."/>
            <person name="Savage R."/>
            <person name="Osoegawa K."/>
            <person name="de Jong P."/>
            <person name="Lindberg D.R."/>
            <person name="Seaver E.C."/>
            <person name="Weisblat D.A."/>
            <person name="Putnam N.H."/>
            <person name="Grigoriev I.V."/>
            <person name="Rokhsar D.S."/>
        </authorList>
    </citation>
    <scope>NUCLEOTIDE SEQUENCE</scope>
</reference>
<protein>
    <recommendedName>
        <fullName evidence="2">Endonuclease/exonuclease/phosphatase domain-containing protein</fullName>
    </recommendedName>
</protein>
<dbReference type="EMBL" id="AMQM01001179">
    <property type="status" value="NOT_ANNOTATED_CDS"/>
    <property type="molecule type" value="Genomic_DNA"/>
</dbReference>
<dbReference type="PANTHER" id="PTHR33395">
    <property type="entry name" value="TRANSCRIPTASE, PUTATIVE-RELATED-RELATED"/>
    <property type="match status" value="1"/>
</dbReference>
<feature type="compositionally biased region" description="Basic residues" evidence="1">
    <location>
        <begin position="721"/>
        <end position="734"/>
    </location>
</feature>
<feature type="domain" description="Endonuclease/exonuclease/phosphatase" evidence="2">
    <location>
        <begin position="315"/>
        <end position="431"/>
    </location>
</feature>
<accession>T1ET64</accession>
<proteinExistence type="predicted"/>
<dbReference type="InterPro" id="IPR005135">
    <property type="entry name" value="Endo/exonuclease/phosphatase"/>
</dbReference>
<dbReference type="GO" id="GO:0061343">
    <property type="term" value="P:cell adhesion involved in heart morphogenesis"/>
    <property type="evidence" value="ECO:0000318"/>
    <property type="project" value="GO_Central"/>
</dbReference>